<protein>
    <submittedName>
        <fullName evidence="2">Uncharacterized protein</fullName>
    </submittedName>
</protein>
<accession>A0A9P7Q0Y1</accession>
<keyword evidence="3" id="KW-1185">Reference proteome</keyword>
<evidence type="ECO:0000313" key="2">
    <source>
        <dbReference type="EMBL" id="KAG6111318.1"/>
    </source>
</evidence>
<organism evidence="2 3">
    <name type="scientific">Claviceps humidiphila</name>
    <dbReference type="NCBI Taxonomy" id="1294629"/>
    <lineage>
        <taxon>Eukaryota</taxon>
        <taxon>Fungi</taxon>
        <taxon>Dikarya</taxon>
        <taxon>Ascomycota</taxon>
        <taxon>Pezizomycotina</taxon>
        <taxon>Sordariomycetes</taxon>
        <taxon>Hypocreomycetidae</taxon>
        <taxon>Hypocreales</taxon>
        <taxon>Clavicipitaceae</taxon>
        <taxon>Claviceps</taxon>
    </lineage>
</organism>
<dbReference type="Proteomes" id="UP000732380">
    <property type="component" value="Unassembled WGS sequence"/>
</dbReference>
<proteinExistence type="predicted"/>
<evidence type="ECO:0000313" key="3">
    <source>
        <dbReference type="Proteomes" id="UP000732380"/>
    </source>
</evidence>
<feature type="region of interest" description="Disordered" evidence="1">
    <location>
        <begin position="26"/>
        <end position="45"/>
    </location>
</feature>
<comment type="caution">
    <text evidence="2">The sequence shown here is derived from an EMBL/GenBank/DDBJ whole genome shotgun (WGS) entry which is preliminary data.</text>
</comment>
<dbReference type="EMBL" id="SRQM01000391">
    <property type="protein sequence ID" value="KAG6111318.1"/>
    <property type="molecule type" value="Genomic_DNA"/>
</dbReference>
<reference evidence="2 3" key="1">
    <citation type="journal article" date="2020" name="bioRxiv">
        <title>Whole genome comparisons of ergot fungi reveals the divergence and evolution of species within the genus Claviceps are the result of varying mechanisms driving genome evolution and host range expansion.</title>
        <authorList>
            <person name="Wyka S.A."/>
            <person name="Mondo S.J."/>
            <person name="Liu M."/>
            <person name="Dettman J."/>
            <person name="Nalam V."/>
            <person name="Broders K.D."/>
        </authorList>
    </citation>
    <scope>NUCLEOTIDE SEQUENCE [LARGE SCALE GENOMIC DNA]</scope>
    <source>
        <strain evidence="2 3">LM576</strain>
    </source>
</reference>
<evidence type="ECO:0000256" key="1">
    <source>
        <dbReference type="SAM" id="MobiDB-lite"/>
    </source>
</evidence>
<dbReference type="AlphaFoldDB" id="A0A9P7Q0Y1"/>
<sequence length="93" mass="10532">MVLGSHNTNLAVQSLEERDNFQRRRDLKAASGHRQCQEATSPEPSQAFCQECPEVEQKIEHTRELYEVVKDMVDAIMSPQLGIPEPEPASRDP</sequence>
<name>A0A9P7Q0Y1_9HYPO</name>
<gene>
    <name evidence="2" type="ORF">E4U13_004897</name>
</gene>